<evidence type="ECO:0000313" key="1">
    <source>
        <dbReference type="EMBL" id="KAI5683738.1"/>
    </source>
</evidence>
<reference evidence="2" key="1">
    <citation type="journal article" date="2023" name="Nat. Plants">
        <title>Single-cell RNA sequencing provides a high-resolution roadmap for understanding the multicellular compartmentation of specialized metabolism.</title>
        <authorList>
            <person name="Sun S."/>
            <person name="Shen X."/>
            <person name="Li Y."/>
            <person name="Li Y."/>
            <person name="Wang S."/>
            <person name="Li R."/>
            <person name="Zhang H."/>
            <person name="Shen G."/>
            <person name="Guo B."/>
            <person name="Wei J."/>
            <person name="Xu J."/>
            <person name="St-Pierre B."/>
            <person name="Chen S."/>
            <person name="Sun C."/>
        </authorList>
    </citation>
    <scope>NUCLEOTIDE SEQUENCE [LARGE SCALE GENOMIC DNA]</scope>
</reference>
<dbReference type="EMBL" id="CM044701">
    <property type="protein sequence ID" value="KAI5683738.1"/>
    <property type="molecule type" value="Genomic_DNA"/>
</dbReference>
<sequence>MHRYMLPPSLYKINLSSIINHPFVTNIFMELILLLCSFFFFSFVLLKLAKRTKLLKLPPGPRPLPIIGNMHQLYGGLIHHKLRDLAKKHGPLMHLQLGEVLTIIASSPEVAKQVYKTRDLIFSNRPSCFESYKAVSYDFTDIIFSPYGNYWRELRKICTMELLSTKRVQSFGSIREEETLNMIRSIISLNEGENNNNNSKVVNLSQKIFSLTYSITSRIAFGKRNKDQERFEGLVDEISKLAAGFSIADLYPSIKLLRVISGMERKLKRVQREVDEILQNILNEHRDQEMMMKGESGEANKEDDLVDVLLNIQKSEDFEVPLSDNNLKAVLFDIFSAGSDTSTTILEWAISETLKNSRILKRAQEETRNVYNEKGNVDESRINELKYIKAIINETLRLHPSAPLLLPRECNEQCKIYGFDIPLKARIIVNAWAIARDPKFWNDAEKFNPERFFDSESEVDYRGNDFKYIPFGAGRRICPGITYALPNIILPFAQLLFHFDWKLPGGLELEALDMTERMGVTVRRKDDLKLIPILNPCSSLMKKT</sequence>
<protein>
    <submittedName>
        <fullName evidence="1">Uncharacterized protein</fullName>
    </submittedName>
</protein>
<gene>
    <name evidence="1" type="ORF">M9H77_04966</name>
</gene>
<organism evidence="1 2">
    <name type="scientific">Catharanthus roseus</name>
    <name type="common">Madagascar periwinkle</name>
    <name type="synonym">Vinca rosea</name>
    <dbReference type="NCBI Taxonomy" id="4058"/>
    <lineage>
        <taxon>Eukaryota</taxon>
        <taxon>Viridiplantae</taxon>
        <taxon>Streptophyta</taxon>
        <taxon>Embryophyta</taxon>
        <taxon>Tracheophyta</taxon>
        <taxon>Spermatophyta</taxon>
        <taxon>Magnoliopsida</taxon>
        <taxon>eudicotyledons</taxon>
        <taxon>Gunneridae</taxon>
        <taxon>Pentapetalae</taxon>
        <taxon>asterids</taxon>
        <taxon>lamiids</taxon>
        <taxon>Gentianales</taxon>
        <taxon>Apocynaceae</taxon>
        <taxon>Rauvolfioideae</taxon>
        <taxon>Vinceae</taxon>
        <taxon>Catharanthinae</taxon>
        <taxon>Catharanthus</taxon>
    </lineage>
</organism>
<dbReference type="Proteomes" id="UP001060085">
    <property type="component" value="Linkage Group LG01"/>
</dbReference>
<proteinExistence type="predicted"/>
<evidence type="ECO:0000313" key="2">
    <source>
        <dbReference type="Proteomes" id="UP001060085"/>
    </source>
</evidence>
<name>A0ACC0CFI9_CATRO</name>
<comment type="caution">
    <text evidence="1">The sequence shown here is derived from an EMBL/GenBank/DDBJ whole genome shotgun (WGS) entry which is preliminary data.</text>
</comment>
<keyword evidence="2" id="KW-1185">Reference proteome</keyword>
<accession>A0ACC0CFI9</accession>